<keyword evidence="4" id="KW-1185">Reference proteome</keyword>
<keyword evidence="2" id="KW-1133">Transmembrane helix</keyword>
<keyword evidence="2" id="KW-0812">Transmembrane</keyword>
<feature type="transmembrane region" description="Helical" evidence="2">
    <location>
        <begin position="92"/>
        <end position="112"/>
    </location>
</feature>
<gene>
    <name evidence="3" type="ORF">MAC_02156</name>
</gene>
<dbReference type="EMBL" id="GL698479">
    <property type="protein sequence ID" value="EFY91871.1"/>
    <property type="molecule type" value="Genomic_DNA"/>
</dbReference>
<accession>E9DX08</accession>
<dbReference type="PANTHER" id="PTHR42083:SF1">
    <property type="entry name" value="MARVEL DOMAIN-CONTAINING PROTEIN"/>
    <property type="match status" value="1"/>
</dbReference>
<feature type="transmembrane region" description="Helical" evidence="2">
    <location>
        <begin position="59"/>
        <end position="80"/>
    </location>
</feature>
<evidence type="ECO:0000256" key="2">
    <source>
        <dbReference type="SAM" id="Phobius"/>
    </source>
</evidence>
<reference evidence="3 4" key="1">
    <citation type="journal article" date="2011" name="PLoS Genet.">
        <title>Genome sequencing and comparative transcriptomics of the model entomopathogenic fungi Metarhizium anisopliae and M. acridum.</title>
        <authorList>
            <person name="Gao Q."/>
            <person name="Jin K."/>
            <person name="Ying S.H."/>
            <person name="Zhang Y."/>
            <person name="Xiao G."/>
            <person name="Shang Y."/>
            <person name="Duan Z."/>
            <person name="Hu X."/>
            <person name="Xie X.Q."/>
            <person name="Zhou G."/>
            <person name="Peng G."/>
            <person name="Luo Z."/>
            <person name="Huang W."/>
            <person name="Wang B."/>
            <person name="Fang W."/>
            <person name="Wang S."/>
            <person name="Zhong Y."/>
            <person name="Ma L.J."/>
            <person name="St Leger R.J."/>
            <person name="Zhao G.P."/>
            <person name="Pei Y."/>
            <person name="Feng M.G."/>
            <person name="Xia Y."/>
            <person name="Wang C."/>
        </authorList>
    </citation>
    <scope>NUCLEOTIDE SEQUENCE [LARGE SCALE GENOMIC DNA]</scope>
    <source>
        <strain evidence="3 4">CQMa 102</strain>
    </source>
</reference>
<dbReference type="InParanoid" id="E9DX08"/>
<name>E9DX08_METAQ</name>
<proteinExistence type="predicted"/>
<feature type="transmembrane region" description="Helical" evidence="2">
    <location>
        <begin position="30"/>
        <end position="47"/>
    </location>
</feature>
<evidence type="ECO:0000256" key="1">
    <source>
        <dbReference type="SAM" id="MobiDB-lite"/>
    </source>
</evidence>
<dbReference type="PANTHER" id="PTHR42083">
    <property type="entry name" value="MARVEL DOMAIN-CONTAINING PROTEIN"/>
    <property type="match status" value="1"/>
</dbReference>
<feature type="region of interest" description="Disordered" evidence="1">
    <location>
        <begin position="188"/>
        <end position="220"/>
    </location>
</feature>
<dbReference type="KEGG" id="maw:19246467"/>
<dbReference type="HOGENOM" id="CLU_1256291_0_0_1"/>
<protein>
    <recommendedName>
        <fullName evidence="5">MARVEL domain-containing protein</fullName>
    </recommendedName>
</protein>
<evidence type="ECO:0000313" key="4">
    <source>
        <dbReference type="Proteomes" id="UP000002499"/>
    </source>
</evidence>
<dbReference type="GeneID" id="19246467"/>
<evidence type="ECO:0008006" key="5">
    <source>
        <dbReference type="Google" id="ProtNLM"/>
    </source>
</evidence>
<sequence length="220" mass="23382">MMHYNLPTIISRPYCDPYTAAYSVVRSAQFISAILVAAVCGIDLGAWSRLQLHADSRWVYAEVVSGLSVMLSLVLGIQGPGTQSAARLTCRCLLDSVVSLLWLVSSALYGKIATNGTGAVALPFSKSAVNAAFYLSILSTLIWLTAAITTCVPCRRRGKARIPQTQVANFVVEEDRGLGEMSKVNLVEEGEGSSELPPPYSLSEAKNGAARAATRLGKAG</sequence>
<feature type="transmembrane region" description="Helical" evidence="2">
    <location>
        <begin position="132"/>
        <end position="152"/>
    </location>
</feature>
<keyword evidence="2" id="KW-0472">Membrane</keyword>
<evidence type="ECO:0000313" key="3">
    <source>
        <dbReference type="EMBL" id="EFY91871.1"/>
    </source>
</evidence>
<organism evidence="4">
    <name type="scientific">Metarhizium acridum (strain CQMa 102)</name>
    <dbReference type="NCBI Taxonomy" id="655827"/>
    <lineage>
        <taxon>Eukaryota</taxon>
        <taxon>Fungi</taxon>
        <taxon>Dikarya</taxon>
        <taxon>Ascomycota</taxon>
        <taxon>Pezizomycotina</taxon>
        <taxon>Sordariomycetes</taxon>
        <taxon>Hypocreomycetidae</taxon>
        <taxon>Hypocreales</taxon>
        <taxon>Clavicipitaceae</taxon>
        <taxon>Metarhizium</taxon>
    </lineage>
</organism>
<dbReference type="AlphaFoldDB" id="E9DX08"/>
<dbReference type="eggNOG" id="ENOG502RMQV">
    <property type="taxonomic scope" value="Eukaryota"/>
</dbReference>
<dbReference type="OrthoDB" id="5363290at2759"/>
<dbReference type="Proteomes" id="UP000002499">
    <property type="component" value="Unassembled WGS sequence"/>
</dbReference>